<name>A0A4U6W8K7_SETVI</name>
<evidence type="ECO:0000313" key="1">
    <source>
        <dbReference type="EMBL" id="TKW38831.1"/>
    </source>
</evidence>
<reference evidence="1" key="1">
    <citation type="submission" date="2019-03" db="EMBL/GenBank/DDBJ databases">
        <title>WGS assembly of Setaria viridis.</title>
        <authorList>
            <person name="Huang P."/>
            <person name="Jenkins J."/>
            <person name="Grimwood J."/>
            <person name="Barry K."/>
            <person name="Healey A."/>
            <person name="Mamidi S."/>
            <person name="Sreedasyam A."/>
            <person name="Shu S."/>
            <person name="Feldman M."/>
            <person name="Wu J."/>
            <person name="Yu Y."/>
            <person name="Chen C."/>
            <person name="Johnson J."/>
            <person name="Rokhsar D."/>
            <person name="Baxter I."/>
            <person name="Schmutz J."/>
            <person name="Brutnell T."/>
            <person name="Kellogg E."/>
        </authorList>
    </citation>
    <scope>NUCLEOTIDE SEQUENCE [LARGE SCALE GENOMIC DNA]</scope>
</reference>
<protein>
    <submittedName>
        <fullName evidence="1">Uncharacterized protein</fullName>
    </submittedName>
</protein>
<organism evidence="1 2">
    <name type="scientific">Setaria viridis</name>
    <name type="common">Green bristlegrass</name>
    <name type="synonym">Setaria italica subsp. viridis</name>
    <dbReference type="NCBI Taxonomy" id="4556"/>
    <lineage>
        <taxon>Eukaryota</taxon>
        <taxon>Viridiplantae</taxon>
        <taxon>Streptophyta</taxon>
        <taxon>Embryophyta</taxon>
        <taxon>Tracheophyta</taxon>
        <taxon>Spermatophyta</taxon>
        <taxon>Magnoliopsida</taxon>
        <taxon>Liliopsida</taxon>
        <taxon>Poales</taxon>
        <taxon>Poaceae</taxon>
        <taxon>PACMAD clade</taxon>
        <taxon>Panicoideae</taxon>
        <taxon>Panicodae</taxon>
        <taxon>Paniceae</taxon>
        <taxon>Cenchrinae</taxon>
        <taxon>Setaria</taxon>
    </lineage>
</organism>
<dbReference type="Proteomes" id="UP000298652">
    <property type="component" value="Chromosome 1"/>
</dbReference>
<sequence length="130" mass="15343">MTFIFIFTKLRRDMYDSDEEENSIWVLRAVVDAEKQTNLDKIYNCTGVESISTLRMRKAPFFQLVNLFRERHLLEDSIHTSRFRVIHHTFRRSIETASRYFAQVLYAIGELRGEMIRAPDGATYPKIFGS</sequence>
<dbReference type="EMBL" id="CM016552">
    <property type="protein sequence ID" value="TKW38831.1"/>
    <property type="molecule type" value="Genomic_DNA"/>
</dbReference>
<dbReference type="AlphaFoldDB" id="A0A4U6W8K7"/>
<evidence type="ECO:0000313" key="2">
    <source>
        <dbReference type="Proteomes" id="UP000298652"/>
    </source>
</evidence>
<gene>
    <name evidence="1" type="ORF">SEVIR_1G140800v2</name>
</gene>
<keyword evidence="2" id="KW-1185">Reference proteome</keyword>
<proteinExistence type="predicted"/>
<dbReference type="Gramene" id="TKW38831">
    <property type="protein sequence ID" value="TKW38831"/>
    <property type="gene ID" value="SEVIR_1G140800v2"/>
</dbReference>
<accession>A0A4U6W8K7</accession>